<dbReference type="SUPFAM" id="SSF47413">
    <property type="entry name" value="lambda repressor-like DNA-binding domains"/>
    <property type="match status" value="1"/>
</dbReference>
<reference evidence="2 3" key="1">
    <citation type="submission" date="2017-02" db="EMBL/GenBank/DDBJ databases">
        <authorList>
            <person name="Peterson S.W."/>
        </authorList>
    </citation>
    <scope>NUCLEOTIDE SEQUENCE [LARGE SCALE GENOMIC DNA]</scope>
    <source>
        <strain evidence="2 3">B Mb 05.01</strain>
    </source>
</reference>
<dbReference type="RefSeq" id="WP_087132682.1">
    <property type="nucleotide sequence ID" value="NZ_FUKO01000033.1"/>
</dbReference>
<dbReference type="EMBL" id="FUKO01000033">
    <property type="protein sequence ID" value="SJN44088.1"/>
    <property type="molecule type" value="Genomic_DNA"/>
</dbReference>
<proteinExistence type="predicted"/>
<dbReference type="OrthoDB" id="9814553at2"/>
<evidence type="ECO:0000313" key="3">
    <source>
        <dbReference type="Proteomes" id="UP000196320"/>
    </source>
</evidence>
<evidence type="ECO:0000313" key="2">
    <source>
        <dbReference type="EMBL" id="SJN44088.1"/>
    </source>
</evidence>
<dbReference type="SMART" id="SM00530">
    <property type="entry name" value="HTH_XRE"/>
    <property type="match status" value="1"/>
</dbReference>
<keyword evidence="3" id="KW-1185">Reference proteome</keyword>
<evidence type="ECO:0000259" key="1">
    <source>
        <dbReference type="PROSITE" id="PS50943"/>
    </source>
</evidence>
<protein>
    <recommendedName>
        <fullName evidence="1">HTH cro/C1-type domain-containing protein</fullName>
    </recommendedName>
</protein>
<feature type="domain" description="HTH cro/C1-type" evidence="1">
    <location>
        <begin position="16"/>
        <end position="70"/>
    </location>
</feature>
<dbReference type="InterPro" id="IPR001387">
    <property type="entry name" value="Cro/C1-type_HTH"/>
</dbReference>
<dbReference type="Gene3D" id="1.10.260.40">
    <property type="entry name" value="lambda repressor-like DNA-binding domains"/>
    <property type="match status" value="1"/>
</dbReference>
<name>A0A1R4KIH4_9MICO</name>
<gene>
    <name evidence="2" type="ORF">FM104_13155</name>
</gene>
<organism evidence="2 3">
    <name type="scientific">Microbacterium esteraromaticum</name>
    <dbReference type="NCBI Taxonomy" id="57043"/>
    <lineage>
        <taxon>Bacteria</taxon>
        <taxon>Bacillati</taxon>
        <taxon>Actinomycetota</taxon>
        <taxon>Actinomycetes</taxon>
        <taxon>Micrococcales</taxon>
        <taxon>Microbacteriaceae</taxon>
        <taxon>Microbacterium</taxon>
    </lineage>
</organism>
<dbReference type="Pfam" id="PF01381">
    <property type="entry name" value="HTH_3"/>
    <property type="match status" value="1"/>
</dbReference>
<dbReference type="CDD" id="cd00093">
    <property type="entry name" value="HTH_XRE"/>
    <property type="match status" value="1"/>
</dbReference>
<dbReference type="PROSITE" id="PS50943">
    <property type="entry name" value="HTH_CROC1"/>
    <property type="match status" value="1"/>
</dbReference>
<sequence length="83" mass="8817">MPRTPSAAAAHIGSRITAARTALSMTVDELAVGSRIDSSNIRSYESGRALMSLQSLVRIAEALKVDPGELLDGVVSDMFGRDR</sequence>
<accession>A0A1R4KIH4</accession>
<dbReference type="Proteomes" id="UP000196320">
    <property type="component" value="Unassembled WGS sequence"/>
</dbReference>
<dbReference type="InterPro" id="IPR010982">
    <property type="entry name" value="Lambda_DNA-bd_dom_sf"/>
</dbReference>
<dbReference type="AlphaFoldDB" id="A0A1R4KIH4"/>
<dbReference type="GO" id="GO:0003677">
    <property type="term" value="F:DNA binding"/>
    <property type="evidence" value="ECO:0007669"/>
    <property type="project" value="InterPro"/>
</dbReference>